<dbReference type="Gene3D" id="3.20.20.80">
    <property type="entry name" value="Glycosidases"/>
    <property type="match status" value="1"/>
</dbReference>
<keyword evidence="2" id="KW-1185">Reference proteome</keyword>
<evidence type="ECO:0000313" key="2">
    <source>
        <dbReference type="Proteomes" id="UP000515873"/>
    </source>
</evidence>
<protein>
    <submittedName>
        <fullName evidence="1">Glycoside hydrolase family 99-like domain-containing protein</fullName>
    </submittedName>
</protein>
<reference evidence="1 2" key="1">
    <citation type="submission" date="2020-08" db="EMBL/GenBank/DDBJ databases">
        <title>Dyella sp. G9 isolated from forest soil.</title>
        <authorList>
            <person name="Fu J."/>
            <person name="Qiu L."/>
        </authorList>
    </citation>
    <scope>NUCLEOTIDE SEQUENCE [LARGE SCALE GENOMIC DNA]</scope>
    <source>
        <strain evidence="1 2">G9</strain>
    </source>
</reference>
<dbReference type="Pfam" id="PF05045">
    <property type="entry name" value="RgpF"/>
    <property type="match status" value="1"/>
</dbReference>
<keyword evidence="1" id="KW-0378">Hydrolase</keyword>
<dbReference type="PANTHER" id="PTHR41244:SF1">
    <property type="entry name" value="GLYCOSYLTRANSFERASE"/>
    <property type="match status" value="1"/>
</dbReference>
<proteinExistence type="predicted"/>
<dbReference type="AlphaFoldDB" id="A0A7G8QAA8"/>
<dbReference type="CDD" id="cd11579">
    <property type="entry name" value="Glyco_tran_WbsX"/>
    <property type="match status" value="1"/>
</dbReference>
<accession>A0A7G8QAA8</accession>
<organism evidence="1 2">
    <name type="scientific">Dyella telluris</name>
    <dbReference type="NCBI Taxonomy" id="2763498"/>
    <lineage>
        <taxon>Bacteria</taxon>
        <taxon>Pseudomonadati</taxon>
        <taxon>Pseudomonadota</taxon>
        <taxon>Gammaproteobacteria</taxon>
        <taxon>Lysobacterales</taxon>
        <taxon>Rhodanobacteraceae</taxon>
        <taxon>Dyella</taxon>
    </lineage>
</organism>
<dbReference type="InterPro" id="IPR032719">
    <property type="entry name" value="WbsX"/>
</dbReference>
<dbReference type="Pfam" id="PF14307">
    <property type="entry name" value="Glyco_tran_WbsX"/>
    <property type="match status" value="1"/>
</dbReference>
<name>A0A7G8QAA8_9GAMM</name>
<evidence type="ECO:0000313" key="1">
    <source>
        <dbReference type="EMBL" id="QNK03716.1"/>
    </source>
</evidence>
<dbReference type="RefSeq" id="WP_187059182.1">
    <property type="nucleotide sequence ID" value="NZ_CP060412.1"/>
</dbReference>
<dbReference type="EMBL" id="CP060412">
    <property type="protein sequence ID" value="QNK03716.1"/>
    <property type="molecule type" value="Genomic_DNA"/>
</dbReference>
<dbReference type="GO" id="GO:0016787">
    <property type="term" value="F:hydrolase activity"/>
    <property type="evidence" value="ECO:0007669"/>
    <property type="project" value="UniProtKB-KW"/>
</dbReference>
<dbReference type="InterPro" id="IPR007739">
    <property type="entry name" value="RgpF"/>
</dbReference>
<dbReference type="KEGG" id="dtl:H8F01_06250"/>
<dbReference type="Proteomes" id="UP000515873">
    <property type="component" value="Chromosome"/>
</dbReference>
<dbReference type="PANTHER" id="PTHR41244">
    <property type="entry name" value="RHAMNAN SYNTHESIS F"/>
    <property type="match status" value="1"/>
</dbReference>
<gene>
    <name evidence="1" type="ORF">H8F01_06250</name>
</gene>
<sequence>MPLFDLAKRQVFQLLRAGFRLMPMPVATRDRWRQRFLDRYAGMVPTGPRGRAPVGSSRRPLQRAVEHAIGHVPRRKEPLPSPLPATLVAFYLPQFHAIPENDTWWGAGFTEWRNVTRALPQYEGHAQPRLPSELGFYDLRQQDVMRKQMQLAREYGIGAFCTYFYWFAGTTLLEAPLRQWLASADLDLPICLCWANENWSRRWDGRAEDVLIGQQHSAEDDLAFIAHVAAYLKDPRYLRVEGKPMLLVYRPGLLPSPEETAVRWRAWCRDNGIGEIHLAYVQSFDRVDPASIGFDAAVEFPPNNTSLNPITSEQQLINPDFAGDVLDWRELVRNATGAAKPSYVLYPSVNPGWDNEPRRSGRGRVLAHASPRAYRDWLRHAVSVAQARSPRTPMVFINAWNEWAEGAVLEPDVRLGYAWLDATRAALLPSREGTDKRPCAVVHAWYAEVLDDVIPSLNASALNWRLVITTAPERERDIRTRLKALGVDAEIHVFENRGRDILPFLHVADRLLNEGVDVVLKLHTKQSVHREDGSQWRDELLHSLTAANRASRIVEAFARNPQLGLVTPEGHSQPLEHFWGANETNVRALCVRLGLSQPAPGSEFVAGSMFWVRLAALRPLLDAHMAPWEFEHEAGQIDGTTAHAVERLFSLATLSAGFATSDAARLCGLAPGAPHRPYPYARRTR</sequence>